<dbReference type="InterPro" id="IPR036471">
    <property type="entry name" value="Colicin_D_sf"/>
</dbReference>
<dbReference type="AlphaFoldDB" id="A0A6M1LLZ2"/>
<organism evidence="2 3">
    <name type="scientific">Falsiroseomonas algicola</name>
    <dbReference type="NCBI Taxonomy" id="2716930"/>
    <lineage>
        <taxon>Bacteria</taxon>
        <taxon>Pseudomonadati</taxon>
        <taxon>Pseudomonadota</taxon>
        <taxon>Alphaproteobacteria</taxon>
        <taxon>Acetobacterales</taxon>
        <taxon>Roseomonadaceae</taxon>
        <taxon>Falsiroseomonas</taxon>
    </lineage>
</organism>
<evidence type="ECO:0000259" key="1">
    <source>
        <dbReference type="Pfam" id="PF09204"/>
    </source>
</evidence>
<evidence type="ECO:0000313" key="3">
    <source>
        <dbReference type="Proteomes" id="UP000475385"/>
    </source>
</evidence>
<sequence>MSEDPLALSPFVTLIRDFLAGRIDADAFERGYLRASREDGQHRPRAVFLVLDTLFADVDAYCPDPALRGPDDLDAAALREAAARAAARLEALGLYQ</sequence>
<dbReference type="Proteomes" id="UP000475385">
    <property type="component" value="Unassembled WGS sequence"/>
</dbReference>
<comment type="caution">
    <text evidence="2">The sequence shown here is derived from an EMBL/GenBank/DDBJ whole genome shotgun (WGS) entry which is preliminary data.</text>
</comment>
<accession>A0A6M1LLZ2</accession>
<dbReference type="RefSeq" id="WP_164694904.1">
    <property type="nucleotide sequence ID" value="NZ_JAAIKB010000004.1"/>
</dbReference>
<dbReference type="GO" id="GO:0015643">
    <property type="term" value="F:toxic substance binding"/>
    <property type="evidence" value="ECO:0007669"/>
    <property type="project" value="InterPro"/>
</dbReference>
<keyword evidence="3" id="KW-1185">Reference proteome</keyword>
<dbReference type="GO" id="GO:0030153">
    <property type="term" value="P:bacteriocin immunity"/>
    <property type="evidence" value="ECO:0007669"/>
    <property type="project" value="InterPro"/>
</dbReference>
<dbReference type="Pfam" id="PF09204">
    <property type="entry name" value="Colicin_immun"/>
    <property type="match status" value="1"/>
</dbReference>
<evidence type="ECO:0000313" key="2">
    <source>
        <dbReference type="EMBL" id="NGM21029.1"/>
    </source>
</evidence>
<dbReference type="Gene3D" id="1.20.120.650">
    <property type="entry name" value="Colicin D"/>
    <property type="match status" value="1"/>
</dbReference>
<protein>
    <recommendedName>
        <fullName evidence="1">Colicin D immunity protein domain-containing protein</fullName>
    </recommendedName>
</protein>
<reference evidence="2 3" key="1">
    <citation type="submission" date="2020-02" db="EMBL/GenBank/DDBJ databases">
        <authorList>
            <person name="Kim H.M."/>
            <person name="Jeon C.O."/>
        </authorList>
    </citation>
    <scope>NUCLEOTIDE SEQUENCE [LARGE SCALE GENOMIC DNA]</scope>
    <source>
        <strain evidence="2 3">PeD5</strain>
    </source>
</reference>
<proteinExistence type="predicted"/>
<name>A0A6M1LLZ2_9PROT</name>
<gene>
    <name evidence="2" type="ORF">G3576_13475</name>
</gene>
<reference evidence="2 3" key="2">
    <citation type="submission" date="2020-03" db="EMBL/GenBank/DDBJ databases">
        <title>Roseomonas stagni sp. nov., isolated from pond water in Japan.</title>
        <authorList>
            <person name="Furuhata K."/>
            <person name="Miyamoto H."/>
            <person name="Goto K."/>
        </authorList>
    </citation>
    <scope>NUCLEOTIDE SEQUENCE [LARGE SCALE GENOMIC DNA]</scope>
    <source>
        <strain evidence="2 3">PeD5</strain>
    </source>
</reference>
<dbReference type="InterPro" id="IPR015287">
    <property type="entry name" value="Colicin_D_immunity_dom"/>
</dbReference>
<feature type="domain" description="Colicin D immunity protein" evidence="1">
    <location>
        <begin position="11"/>
        <end position="89"/>
    </location>
</feature>
<dbReference type="EMBL" id="JAAIKB010000004">
    <property type="protein sequence ID" value="NGM21029.1"/>
    <property type="molecule type" value="Genomic_DNA"/>
</dbReference>